<evidence type="ECO:0000313" key="4">
    <source>
        <dbReference type="Proteomes" id="UP001595824"/>
    </source>
</evidence>
<feature type="transmembrane region" description="Helical" evidence="2">
    <location>
        <begin position="28"/>
        <end position="47"/>
    </location>
</feature>
<sequence>MPFDDDEPVFRRSKFGTNRYEYNPDNPVGMALIVLSLLVAGVVLLLMHEHAGPFARPADRDTYTPAPAVPSAPPADSWQP</sequence>
<keyword evidence="2" id="KW-0812">Transmembrane</keyword>
<dbReference type="EMBL" id="JBHSDP010000010">
    <property type="protein sequence ID" value="MFC4328177.1"/>
    <property type="molecule type" value="Genomic_DNA"/>
</dbReference>
<protein>
    <submittedName>
        <fullName evidence="3">Uncharacterized protein</fullName>
    </submittedName>
</protein>
<feature type="region of interest" description="Disordered" evidence="1">
    <location>
        <begin position="56"/>
        <end position="80"/>
    </location>
</feature>
<keyword evidence="4" id="KW-1185">Reference proteome</keyword>
<dbReference type="RefSeq" id="WP_064535011.1">
    <property type="nucleotide sequence ID" value="NZ_JBHSDP010000010.1"/>
</dbReference>
<keyword evidence="2" id="KW-0472">Membrane</keyword>
<evidence type="ECO:0000313" key="3">
    <source>
        <dbReference type="EMBL" id="MFC4328177.1"/>
    </source>
</evidence>
<name>A0ABV8TC19_9ACTN</name>
<accession>A0ABV8TC19</accession>
<dbReference type="GeneID" id="32625219"/>
<keyword evidence="2" id="KW-1133">Transmembrane helix</keyword>
<evidence type="ECO:0000256" key="2">
    <source>
        <dbReference type="SAM" id="Phobius"/>
    </source>
</evidence>
<reference evidence="4" key="1">
    <citation type="journal article" date="2019" name="Int. J. Syst. Evol. Microbiol.">
        <title>The Global Catalogue of Microorganisms (GCM) 10K type strain sequencing project: providing services to taxonomists for standard genome sequencing and annotation.</title>
        <authorList>
            <consortium name="The Broad Institute Genomics Platform"/>
            <consortium name="The Broad Institute Genome Sequencing Center for Infectious Disease"/>
            <person name="Wu L."/>
            <person name="Ma J."/>
        </authorList>
    </citation>
    <scope>NUCLEOTIDE SEQUENCE [LARGE SCALE GENOMIC DNA]</scope>
    <source>
        <strain evidence="4">PCU 347</strain>
    </source>
</reference>
<comment type="caution">
    <text evidence="3">The sequence shown here is derived from an EMBL/GenBank/DDBJ whole genome shotgun (WGS) entry which is preliminary data.</text>
</comment>
<proteinExistence type="predicted"/>
<dbReference type="Proteomes" id="UP001595824">
    <property type="component" value="Unassembled WGS sequence"/>
</dbReference>
<evidence type="ECO:0000256" key="1">
    <source>
        <dbReference type="SAM" id="MobiDB-lite"/>
    </source>
</evidence>
<gene>
    <name evidence="3" type="ORF">ACFPC0_10075</name>
</gene>
<organism evidence="3 4">
    <name type="scientific">Streptomyces andamanensis</name>
    <dbReference type="NCBI Taxonomy" id="1565035"/>
    <lineage>
        <taxon>Bacteria</taxon>
        <taxon>Bacillati</taxon>
        <taxon>Actinomycetota</taxon>
        <taxon>Actinomycetes</taxon>
        <taxon>Kitasatosporales</taxon>
        <taxon>Streptomycetaceae</taxon>
        <taxon>Streptomyces</taxon>
    </lineage>
</organism>